<evidence type="ECO:0000313" key="1">
    <source>
        <dbReference type="Proteomes" id="UP000829999"/>
    </source>
</evidence>
<accession>A0A9R0EHQ6</accession>
<dbReference type="Proteomes" id="UP000829999">
    <property type="component" value="Chromosome 25"/>
</dbReference>
<organism evidence="1 2">
    <name type="scientific">Spodoptera frugiperda</name>
    <name type="common">Fall armyworm</name>
    <dbReference type="NCBI Taxonomy" id="7108"/>
    <lineage>
        <taxon>Eukaryota</taxon>
        <taxon>Metazoa</taxon>
        <taxon>Ecdysozoa</taxon>
        <taxon>Arthropoda</taxon>
        <taxon>Hexapoda</taxon>
        <taxon>Insecta</taxon>
        <taxon>Pterygota</taxon>
        <taxon>Neoptera</taxon>
        <taxon>Endopterygota</taxon>
        <taxon>Lepidoptera</taxon>
        <taxon>Glossata</taxon>
        <taxon>Ditrysia</taxon>
        <taxon>Noctuoidea</taxon>
        <taxon>Noctuidae</taxon>
        <taxon>Amphipyrinae</taxon>
        <taxon>Spodoptera</taxon>
    </lineage>
</organism>
<name>A0A9R0EHQ6_SPOFR</name>
<evidence type="ECO:0000313" key="2">
    <source>
        <dbReference type="RefSeq" id="XP_035435413.1"/>
    </source>
</evidence>
<keyword evidence="1" id="KW-1185">Reference proteome</keyword>
<proteinExistence type="predicted"/>
<protein>
    <submittedName>
        <fullName evidence="2">Uncharacterized protein LOC118266140</fullName>
    </submittedName>
</protein>
<gene>
    <name evidence="2" type="primary">LOC118266140</name>
</gene>
<dbReference type="OrthoDB" id="10390959at2759"/>
<dbReference type="AlphaFoldDB" id="A0A9R0EHQ6"/>
<dbReference type="GeneID" id="118266140"/>
<sequence>MPSRCVRRRAFRVRIFQVHKLERIFITEAMTQVGSWNKLFNDIVSREDVRLRVMQELMRDPQSGAAHYLRDLRAQNLSPEEFEQQGLKRLMQISPSHLTDLYVKTQPLK</sequence>
<reference evidence="2" key="1">
    <citation type="submission" date="2025-08" db="UniProtKB">
        <authorList>
            <consortium name="RefSeq"/>
        </authorList>
    </citation>
    <scope>IDENTIFICATION</scope>
    <source>
        <tissue evidence="2">Whole larval tissue</tissue>
    </source>
</reference>
<dbReference type="RefSeq" id="XP_035435413.1">
    <property type="nucleotide sequence ID" value="XM_035579520.2"/>
</dbReference>